<comment type="caution">
    <text evidence="3">The sequence shown here is derived from an EMBL/GenBank/DDBJ whole genome shotgun (WGS) entry which is preliminary data.</text>
</comment>
<dbReference type="EMBL" id="JAVIIP010000004">
    <property type="protein sequence ID" value="MDX8537854.1"/>
    <property type="molecule type" value="Genomic_DNA"/>
</dbReference>
<evidence type="ECO:0000313" key="3">
    <source>
        <dbReference type="EMBL" id="MDX8537854.1"/>
    </source>
</evidence>
<feature type="compositionally biased region" description="Basic and acidic residues" evidence="1">
    <location>
        <begin position="491"/>
        <end position="500"/>
    </location>
</feature>
<sequence length="510" mass="57326">MDQFRDDAILRLSNLFRGFENAHGRYDVKRVNGKGKNEGKAFTYTTPPTLDLWQAHVEGIGPGLGIIPLRSDDTVVWGCIDIDVIGIDHKALEAKCKALSLPLVVCRSKSGGAHCFLFLRDPVGAAIVVDALSAWGAVLGHGGCEIFPKQTTRYDQDKDIGNWLNMPYHFADKSPRYCIKDGEVLDLQQFIQHAEEMSITEDELAAVEVAGGDSDMFADGPPCLQYLEKNGGFPDGTRNDGMYNVAVYLKMRFPDDWADKLQEYNVATCDPPLTLSEVNVIQKSVNKKDYAYRCRKAPIAAHCNRRVCLTCEHGVGGGEGNVGPEISNLVKYEGNPVYWVATIADKRMMLTTEELTNQLKFRTKVLATINRLPPKMLGPRWDRYIDELCKNCQVIEVADEMFDLGRFHSLLDMYLLGQARTTTKEQLAESLSPFITGDGEVWFRVEGLIRHLDRQGFRHDPTKIFKWLRDCGAEDSQLHVKGVNKRIWKIKEPASSKEPDPENNFGSKEF</sequence>
<proteinExistence type="predicted"/>
<accession>A0ABU5AKP7</accession>
<name>A0ABU5AKP7_9HYPH</name>
<evidence type="ECO:0000256" key="1">
    <source>
        <dbReference type="SAM" id="MobiDB-lite"/>
    </source>
</evidence>
<reference evidence="3 4" key="1">
    <citation type="submission" date="2023-08" db="EMBL/GenBank/DDBJ databases">
        <title>Implementing the SeqCode for naming new Mesorhizobium species isolated from Vachellia karroo root nodules.</title>
        <authorList>
            <person name="Van Lill M."/>
        </authorList>
    </citation>
    <scope>NUCLEOTIDE SEQUENCE [LARGE SCALE GENOMIC DNA]</scope>
    <source>
        <strain evidence="3 4">VK4B</strain>
    </source>
</reference>
<dbReference type="Proteomes" id="UP001276564">
    <property type="component" value="Unassembled WGS sequence"/>
</dbReference>
<organism evidence="3 4">
    <name type="scientific">Mesorhizobium abyssinicae</name>
    <dbReference type="NCBI Taxonomy" id="1209958"/>
    <lineage>
        <taxon>Bacteria</taxon>
        <taxon>Pseudomonadati</taxon>
        <taxon>Pseudomonadota</taxon>
        <taxon>Alphaproteobacteria</taxon>
        <taxon>Hyphomicrobiales</taxon>
        <taxon>Phyllobacteriaceae</taxon>
        <taxon>Mesorhizobium</taxon>
    </lineage>
</organism>
<dbReference type="RefSeq" id="WP_320320176.1">
    <property type="nucleotide sequence ID" value="NZ_JAVIIP010000004.1"/>
</dbReference>
<feature type="domain" description="TOTE conflict system primase" evidence="2">
    <location>
        <begin position="53"/>
        <end position="173"/>
    </location>
</feature>
<dbReference type="InterPro" id="IPR054347">
    <property type="entry name" value="TOTE_primase"/>
</dbReference>
<feature type="region of interest" description="Disordered" evidence="1">
    <location>
        <begin position="491"/>
        <end position="510"/>
    </location>
</feature>
<evidence type="ECO:0000259" key="2">
    <source>
        <dbReference type="Pfam" id="PF22548"/>
    </source>
</evidence>
<keyword evidence="4" id="KW-1185">Reference proteome</keyword>
<evidence type="ECO:0000313" key="4">
    <source>
        <dbReference type="Proteomes" id="UP001276564"/>
    </source>
</evidence>
<gene>
    <name evidence="3" type="ORF">RFM23_09490</name>
</gene>
<dbReference type="Pfam" id="PF22548">
    <property type="entry name" value="AEP-TOTE"/>
    <property type="match status" value="1"/>
</dbReference>
<protein>
    <recommendedName>
        <fullName evidence="2">TOTE conflict system primase domain-containing protein</fullName>
    </recommendedName>
</protein>